<dbReference type="InterPro" id="IPR008258">
    <property type="entry name" value="Transglycosylase_SLT_dom_1"/>
</dbReference>
<dbReference type="InterPro" id="IPR023346">
    <property type="entry name" value="Lysozyme-like_dom_sf"/>
</dbReference>
<dbReference type="SUPFAM" id="SSF53955">
    <property type="entry name" value="Lysozyme-like"/>
    <property type="match status" value="1"/>
</dbReference>
<dbReference type="EMBL" id="CP048711">
    <property type="protein sequence ID" value="QIB66719.1"/>
    <property type="molecule type" value="Genomic_DNA"/>
</dbReference>
<dbReference type="RefSeq" id="WP_163496153.1">
    <property type="nucleotide sequence ID" value="NZ_CP048711.1"/>
</dbReference>
<evidence type="ECO:0000256" key="1">
    <source>
        <dbReference type="SAM" id="SignalP"/>
    </source>
</evidence>
<evidence type="ECO:0000313" key="4">
    <source>
        <dbReference type="Proteomes" id="UP000477680"/>
    </source>
</evidence>
<accession>A0A6C0U5M3</accession>
<name>A0A6C0U5M3_9GAMM</name>
<dbReference type="Pfam" id="PF01464">
    <property type="entry name" value="SLT"/>
    <property type="match status" value="1"/>
</dbReference>
<keyword evidence="4" id="KW-1185">Reference proteome</keyword>
<dbReference type="AlphaFoldDB" id="A0A6C0U5M3"/>
<feature type="chain" id="PRO_5025524117" evidence="1">
    <location>
        <begin position="29"/>
        <end position="611"/>
    </location>
</feature>
<evidence type="ECO:0000259" key="2">
    <source>
        <dbReference type="Pfam" id="PF01464"/>
    </source>
</evidence>
<feature type="signal peptide" evidence="1">
    <location>
        <begin position="1"/>
        <end position="28"/>
    </location>
</feature>
<dbReference type="Proteomes" id="UP000477680">
    <property type="component" value="Chromosome"/>
</dbReference>
<protein>
    <submittedName>
        <fullName evidence="3">Lytic transglycosylase domain-containing protein</fullName>
    </submittedName>
</protein>
<dbReference type="Gene3D" id="1.10.530.10">
    <property type="match status" value="1"/>
</dbReference>
<evidence type="ECO:0000313" key="3">
    <source>
        <dbReference type="EMBL" id="QIB66719.1"/>
    </source>
</evidence>
<reference evidence="3 4" key="1">
    <citation type="submission" date="2020-02" db="EMBL/GenBank/DDBJ databases">
        <title>Genome sequencing for Kineobactrum sp. M2.</title>
        <authorList>
            <person name="Park S.-J."/>
        </authorList>
    </citation>
    <scope>NUCLEOTIDE SEQUENCE [LARGE SCALE GENOMIC DNA]</scope>
    <source>
        <strain evidence="3 4">M2</strain>
    </source>
</reference>
<gene>
    <name evidence="3" type="ORF">G3T16_16270</name>
</gene>
<sequence length="611" mass="67606">MRARNPLRFHLPLALVLLWLLPHTAARAAEVELPVTLDHQVVHQALTQQLFNGPEGSAELFRDSQNCNSLILTEPRVDADETGQLRLTTRVNARVGTPVAGRCLLPLNWSGVVETLEQAHVPVGGSTVAFRIVDSRILSTDAESATLSGTVWDWVKGHVHPKLGAVTIDFSTAVQDLRGLLLDVLPGDEANRQAVAQTLVLRSAATTADGLVIRFALQPPPIPVDWDAAEEAPLTAQELARWDASWQAWDAFATWLIKDLAAPSDPHLRRALAEVLLETRHDLRATLAADQLAGEPVRELFLATWSRLAPLLQRSELAAADGTRSLQLATFVTGANALQALDNAAPHLGMNLDQHTLRRLARMLTPTVTEQQLNYDTHVDPELRALLGLDPQFDAGEAPPTPLPLAWLIPRAEAASIDRALVETLTGWIPAAGDLDRYLAAMEQLLDESIAAERKRNKVPAQFFPLYENLVRATAWQESCWRQFVERDGEIAPIQSSAGSVGLMQINKHVWRNVYDLEALEDDVGYNARAGNEILAHYLVDYAIRRKEHEVRGEVDDLVRATYGVYNGGPSHLSRYRRAETNDYLKGIDAGFWKKYQAIRKQGAEAVKQCY</sequence>
<organism evidence="3 4">
    <name type="scientific">Kineobactrum salinum</name>
    <dbReference type="NCBI Taxonomy" id="2708301"/>
    <lineage>
        <taxon>Bacteria</taxon>
        <taxon>Pseudomonadati</taxon>
        <taxon>Pseudomonadota</taxon>
        <taxon>Gammaproteobacteria</taxon>
        <taxon>Cellvibrionales</taxon>
        <taxon>Halieaceae</taxon>
        <taxon>Kineobactrum</taxon>
    </lineage>
</organism>
<proteinExistence type="predicted"/>
<keyword evidence="1" id="KW-0732">Signal</keyword>
<feature type="domain" description="Transglycosylase SLT" evidence="2">
    <location>
        <begin position="467"/>
        <end position="580"/>
    </location>
</feature>
<dbReference type="KEGG" id="kim:G3T16_16270"/>
<dbReference type="CDD" id="cd00254">
    <property type="entry name" value="LT-like"/>
    <property type="match status" value="1"/>
</dbReference>